<evidence type="ECO:0000259" key="2">
    <source>
        <dbReference type="PROSITE" id="PS50052"/>
    </source>
</evidence>
<dbReference type="SUPFAM" id="SSF52540">
    <property type="entry name" value="P-loop containing nucleoside triphosphate hydrolases"/>
    <property type="match status" value="2"/>
</dbReference>
<dbReference type="InterPro" id="IPR027417">
    <property type="entry name" value="P-loop_NTPase"/>
</dbReference>
<feature type="domain" description="Guanylate kinase-like" evidence="2">
    <location>
        <begin position="408"/>
        <end position="604"/>
    </location>
</feature>
<dbReference type="PROSITE" id="PS50052">
    <property type="entry name" value="GUANYLATE_KINASE_2"/>
    <property type="match status" value="1"/>
</dbReference>
<dbReference type="EMBL" id="HBNS01020213">
    <property type="protein sequence ID" value="CAE4609418.1"/>
    <property type="molecule type" value="Transcribed_RNA"/>
</dbReference>
<gene>
    <name evidence="3" type="ORF">DBRI00130_LOCUS16058</name>
</gene>
<accession>A0A7S4VGC0</accession>
<proteinExistence type="predicted"/>
<organism evidence="3">
    <name type="scientific">Ditylum brightwellii</name>
    <dbReference type="NCBI Taxonomy" id="49249"/>
    <lineage>
        <taxon>Eukaryota</taxon>
        <taxon>Sar</taxon>
        <taxon>Stramenopiles</taxon>
        <taxon>Ochrophyta</taxon>
        <taxon>Bacillariophyta</taxon>
        <taxon>Mediophyceae</taxon>
        <taxon>Lithodesmiophycidae</taxon>
        <taxon>Lithodesmiales</taxon>
        <taxon>Lithodesmiaceae</taxon>
        <taxon>Ditylum</taxon>
    </lineage>
</organism>
<dbReference type="InterPro" id="IPR008144">
    <property type="entry name" value="Guanylate_kin-like_dom"/>
</dbReference>
<name>A0A7S4VGC0_9STRA</name>
<dbReference type="AlphaFoldDB" id="A0A7S4VGC0"/>
<sequence>MEMRMNQTKNISSKWIILAVVIVSILSSTSKGVVNAFVVPTRTTVQTATKSIHGRNENKWSNNHQSMTRLYSSYTPPENIQYTSKREAPYPKIGDLVRFYDVDGGKADGQVLVGKISLIQKVLKSEKDTSTNDEWLVEITELEDVGDGYYADYPSRKRKSKRTLRNLQYIAPLAASFVRAEDAYKVPRDMSVSPPVPKPSHPSYKIEGYEGPRSEPINEDVVMEDFEKYGQLKVELIKNAAIAGLAGTVITELAKGLEDAIIYAAGAAAGVGYLYFLSIKTDTVGGNDAKMGSNISNVRFVLPVLVLVAIALRNASLGDANPVVVQQGASAAGFMTTVSKEQFGAAMLGFLTYRLPLFLSQLSPVIKESAGGLLPGSAGVAMQMAQKAKEKSAAAASASPTPFGENLVPVLLICGPPGTGKTSLITKLIQEDKEQRFVLPKLVDRVADGASFERLENRGEFLQLDSSGRLGLTKEAILNAAPSTTTTSTAEDDDASSSTTKQVVVVDANVDLAKKLVSSLSGARLVGVWIGLDSLDKFESRLNIQLESGDLVIPADETKESFMRAKIREIVQDIEYGVVSGIFEFTILNDEFDESLSKLKNAAEYCFK</sequence>
<evidence type="ECO:0000313" key="3">
    <source>
        <dbReference type="EMBL" id="CAE4609418.1"/>
    </source>
</evidence>
<feature type="region of interest" description="Disordered" evidence="1">
    <location>
        <begin position="189"/>
        <end position="210"/>
    </location>
</feature>
<protein>
    <recommendedName>
        <fullName evidence="2">Guanylate kinase-like domain-containing protein</fullName>
    </recommendedName>
</protein>
<dbReference type="Gene3D" id="3.40.50.300">
    <property type="entry name" value="P-loop containing nucleotide triphosphate hydrolases"/>
    <property type="match status" value="2"/>
</dbReference>
<evidence type="ECO:0000256" key="1">
    <source>
        <dbReference type="SAM" id="MobiDB-lite"/>
    </source>
</evidence>
<reference evidence="3" key="1">
    <citation type="submission" date="2021-01" db="EMBL/GenBank/DDBJ databases">
        <authorList>
            <person name="Corre E."/>
            <person name="Pelletier E."/>
            <person name="Niang G."/>
            <person name="Scheremetjew M."/>
            <person name="Finn R."/>
            <person name="Kale V."/>
            <person name="Holt S."/>
            <person name="Cochrane G."/>
            <person name="Meng A."/>
            <person name="Brown T."/>
            <person name="Cohen L."/>
        </authorList>
    </citation>
    <scope>NUCLEOTIDE SEQUENCE</scope>
    <source>
        <strain evidence="3">GSO104</strain>
    </source>
</reference>